<dbReference type="InterPro" id="IPR001647">
    <property type="entry name" value="HTH_TetR"/>
</dbReference>
<feature type="domain" description="HTH tetR-type" evidence="3">
    <location>
        <begin position="36"/>
        <end position="64"/>
    </location>
</feature>
<dbReference type="InterPro" id="IPR009057">
    <property type="entry name" value="Homeodomain-like_sf"/>
</dbReference>
<accession>A0ABS1N081</accession>
<sequence length="70" mass="7430">MSNEKGAGPLPAQGTVAADNPRGYPRPGLRGGVREKVAVEAIAARVGVGKQPIYRRWPSKSAVAFAPFWL</sequence>
<reference evidence="4 5" key="1">
    <citation type="submission" date="2021-01" db="EMBL/GenBank/DDBJ databases">
        <title>WGS of actinomycetes isolated from Thailand.</title>
        <authorList>
            <person name="Thawai C."/>
        </authorList>
    </citation>
    <scope>NUCLEOTIDE SEQUENCE [LARGE SCALE GENOMIC DNA]</scope>
    <source>
        <strain evidence="4 5">CH9-7</strain>
    </source>
</reference>
<proteinExistence type="predicted"/>
<dbReference type="Proteomes" id="UP000629371">
    <property type="component" value="Unassembled WGS sequence"/>
</dbReference>
<feature type="region of interest" description="Disordered" evidence="2">
    <location>
        <begin position="1"/>
        <end position="30"/>
    </location>
</feature>
<evidence type="ECO:0000259" key="3">
    <source>
        <dbReference type="Pfam" id="PF00440"/>
    </source>
</evidence>
<dbReference type="Gene3D" id="1.10.357.10">
    <property type="entry name" value="Tetracycline Repressor, domain 2"/>
    <property type="match status" value="1"/>
</dbReference>
<keyword evidence="5" id="KW-1185">Reference proteome</keyword>
<dbReference type="RefSeq" id="WP_201809314.1">
    <property type="nucleotide sequence ID" value="NZ_JAERRI010000019.1"/>
</dbReference>
<keyword evidence="1" id="KW-0238">DNA-binding</keyword>
<evidence type="ECO:0000313" key="5">
    <source>
        <dbReference type="Proteomes" id="UP000629371"/>
    </source>
</evidence>
<dbReference type="Pfam" id="PF00440">
    <property type="entry name" value="TetR_N"/>
    <property type="match status" value="1"/>
</dbReference>
<dbReference type="EMBL" id="JAERRI010000019">
    <property type="protein sequence ID" value="MBL1093370.1"/>
    <property type="molecule type" value="Genomic_DNA"/>
</dbReference>
<name>A0ABS1N081_9ACTN</name>
<evidence type="ECO:0000256" key="2">
    <source>
        <dbReference type="SAM" id="MobiDB-lite"/>
    </source>
</evidence>
<gene>
    <name evidence="4" type="ORF">JK360_29250</name>
</gene>
<organism evidence="4 5">
    <name type="scientific">Streptomyces siderophoricus</name>
    <dbReference type="NCBI Taxonomy" id="2802281"/>
    <lineage>
        <taxon>Bacteria</taxon>
        <taxon>Bacillati</taxon>
        <taxon>Actinomycetota</taxon>
        <taxon>Actinomycetes</taxon>
        <taxon>Kitasatosporales</taxon>
        <taxon>Streptomycetaceae</taxon>
        <taxon>Streptomyces</taxon>
    </lineage>
</organism>
<evidence type="ECO:0000313" key="4">
    <source>
        <dbReference type="EMBL" id="MBL1093370.1"/>
    </source>
</evidence>
<dbReference type="SUPFAM" id="SSF46689">
    <property type="entry name" value="Homeodomain-like"/>
    <property type="match status" value="1"/>
</dbReference>
<protein>
    <submittedName>
        <fullName evidence="4">TetR family transcriptional regulator</fullName>
    </submittedName>
</protein>
<comment type="caution">
    <text evidence="4">The sequence shown here is derived from an EMBL/GenBank/DDBJ whole genome shotgun (WGS) entry which is preliminary data.</text>
</comment>
<evidence type="ECO:0000256" key="1">
    <source>
        <dbReference type="ARBA" id="ARBA00023125"/>
    </source>
</evidence>